<dbReference type="EMBL" id="JANPWZ010000050">
    <property type="protein sequence ID" value="KAJ3579869.1"/>
    <property type="molecule type" value="Genomic_DNA"/>
</dbReference>
<dbReference type="Proteomes" id="UP001148614">
    <property type="component" value="Unassembled WGS sequence"/>
</dbReference>
<dbReference type="SUPFAM" id="SSF52540">
    <property type="entry name" value="P-loop containing nucleoside triphosphate hydrolases"/>
    <property type="match status" value="1"/>
</dbReference>
<organism evidence="4 5">
    <name type="scientific">Xylaria arbuscula</name>
    <dbReference type="NCBI Taxonomy" id="114810"/>
    <lineage>
        <taxon>Eukaryota</taxon>
        <taxon>Fungi</taxon>
        <taxon>Dikarya</taxon>
        <taxon>Ascomycota</taxon>
        <taxon>Pezizomycotina</taxon>
        <taxon>Sordariomycetes</taxon>
        <taxon>Xylariomycetidae</taxon>
        <taxon>Xylariales</taxon>
        <taxon>Xylariaceae</taxon>
        <taxon>Xylaria</taxon>
    </lineage>
</organism>
<dbReference type="PANTHER" id="PTHR10622:SF10">
    <property type="entry name" value="HET DOMAIN-CONTAINING PROTEIN"/>
    <property type="match status" value="1"/>
</dbReference>
<keyword evidence="1" id="KW-0677">Repeat</keyword>
<feature type="domain" description="Nephrocystin 3-like N-terminal" evidence="3">
    <location>
        <begin position="205"/>
        <end position="366"/>
    </location>
</feature>
<gene>
    <name evidence="4" type="ORF">NPX13_g691</name>
</gene>
<dbReference type="PANTHER" id="PTHR10622">
    <property type="entry name" value="HET DOMAIN-CONTAINING PROTEIN"/>
    <property type="match status" value="1"/>
</dbReference>
<keyword evidence="5" id="KW-1185">Reference proteome</keyword>
<name>A0A9W8NN11_9PEZI</name>
<feature type="compositionally biased region" description="Basic and acidic residues" evidence="2">
    <location>
        <begin position="1"/>
        <end position="12"/>
    </location>
</feature>
<evidence type="ECO:0000256" key="1">
    <source>
        <dbReference type="ARBA" id="ARBA00022737"/>
    </source>
</evidence>
<feature type="region of interest" description="Disordered" evidence="2">
    <location>
        <begin position="1"/>
        <end position="20"/>
    </location>
</feature>
<dbReference type="VEuPathDB" id="FungiDB:F4678DRAFT_468620"/>
<evidence type="ECO:0000256" key="2">
    <source>
        <dbReference type="SAM" id="MobiDB-lite"/>
    </source>
</evidence>
<sequence>MRKAKNFYEQRGKKSSARAGEAMKGNTVILPYTRYTTKCDSIFFHRLGRWFTRGWTLQELIAPSSVEFFARNGRRLGDRESLEQIIHEITGITITVLGGAPLSSFSIDERMSWARNRKTKKPEDKAYSLLGIFHVHMPLIYGEGEEKAINRLRIEIGHQSGIIRDMSDRKFVLDYLPIAEDAAFSSHAEEHSPTCLPGTRVGLLQEIMKWADSPNSKALFWLNGMAGTGKSTISRTLAHSFTERDQLGASFFLKRGESARGGVSRLFTTITAQLIQRDPALARHVRNAIDNDPAIPNKTLQEQFNKLILMPLSKASPYRGSGGATVIIIDALDECDKAEDIKLVIQLLSNANTVKPAILRIILTSRPELPVRIGFARVPGAYQGLSLHEIDERIVKRDLAVYFEYELGKIKAEYNISVPNHRRLSSSWYTYSQIQTLAEMTTPLFISASTACRFIAERKTGAPDMKLQRVLENNIPSRKSKPDSTYLLILEQLLADMSTIEKEEALDLFRRLVGSIVLLEEPLPTSALANLLDIPEGAIEVQLDFLHSVLHIPSSSTLPVRLLHSSFRDFLVDPSNRGKHCFWVDKDAAHSHLSEHCLRVMDKTLPPDIFKWNGPEAVVSQMVNDSLALEVQYACMYWVHHFRSSRISVVDD</sequence>
<dbReference type="InterPro" id="IPR027417">
    <property type="entry name" value="P-loop_NTPase"/>
</dbReference>
<proteinExistence type="predicted"/>
<evidence type="ECO:0000313" key="4">
    <source>
        <dbReference type="EMBL" id="KAJ3579869.1"/>
    </source>
</evidence>
<dbReference type="AlphaFoldDB" id="A0A9W8NN11"/>
<dbReference type="Gene3D" id="3.40.50.300">
    <property type="entry name" value="P-loop containing nucleotide triphosphate hydrolases"/>
    <property type="match status" value="1"/>
</dbReference>
<dbReference type="InterPro" id="IPR056884">
    <property type="entry name" value="NPHP3-like_N"/>
</dbReference>
<protein>
    <recommendedName>
        <fullName evidence="3">Nephrocystin 3-like N-terminal domain-containing protein</fullName>
    </recommendedName>
</protein>
<reference evidence="4" key="1">
    <citation type="submission" date="2022-07" db="EMBL/GenBank/DDBJ databases">
        <title>Genome Sequence of Xylaria arbuscula.</title>
        <authorList>
            <person name="Buettner E."/>
        </authorList>
    </citation>
    <scope>NUCLEOTIDE SEQUENCE</scope>
    <source>
        <strain evidence="4">VT107</strain>
    </source>
</reference>
<accession>A0A9W8NN11</accession>
<evidence type="ECO:0000259" key="3">
    <source>
        <dbReference type="Pfam" id="PF24883"/>
    </source>
</evidence>
<dbReference type="Pfam" id="PF24883">
    <property type="entry name" value="NPHP3_N"/>
    <property type="match status" value="1"/>
</dbReference>
<comment type="caution">
    <text evidence="4">The sequence shown here is derived from an EMBL/GenBank/DDBJ whole genome shotgun (WGS) entry which is preliminary data.</text>
</comment>
<evidence type="ECO:0000313" key="5">
    <source>
        <dbReference type="Proteomes" id="UP001148614"/>
    </source>
</evidence>